<comment type="caution">
    <text evidence="5">The sequence shown here is derived from an EMBL/GenBank/DDBJ whole genome shotgun (WGS) entry which is preliminary data.</text>
</comment>
<dbReference type="Pfam" id="PF17919">
    <property type="entry name" value="RT_RNaseH_2"/>
    <property type="match status" value="1"/>
</dbReference>
<gene>
    <name evidence="5" type="ORF">GPM918_LOCUS31943</name>
    <name evidence="6" type="ORF">SRO942_LOCUS32598</name>
</gene>
<dbReference type="EMBL" id="CAJOBC010076660">
    <property type="protein sequence ID" value="CAF4260816.1"/>
    <property type="molecule type" value="Genomic_DNA"/>
</dbReference>
<dbReference type="Gene3D" id="3.30.70.270">
    <property type="match status" value="2"/>
</dbReference>
<feature type="compositionally biased region" description="Polar residues" evidence="2">
    <location>
        <begin position="247"/>
        <end position="282"/>
    </location>
</feature>
<dbReference type="GO" id="GO:0003824">
    <property type="term" value="F:catalytic activity"/>
    <property type="evidence" value="ECO:0007669"/>
    <property type="project" value="UniProtKB-KW"/>
</dbReference>
<dbReference type="OrthoDB" id="112267at2759"/>
<dbReference type="SUPFAM" id="SSF56672">
    <property type="entry name" value="DNA/RNA polymerases"/>
    <property type="match status" value="1"/>
</dbReference>
<dbReference type="Pfam" id="PF03732">
    <property type="entry name" value="Retrotrans_gag"/>
    <property type="match status" value="1"/>
</dbReference>
<dbReference type="InterPro" id="IPR043502">
    <property type="entry name" value="DNA/RNA_pol_sf"/>
</dbReference>
<organism evidence="5 7">
    <name type="scientific">Didymodactylos carnosus</name>
    <dbReference type="NCBI Taxonomy" id="1234261"/>
    <lineage>
        <taxon>Eukaryota</taxon>
        <taxon>Metazoa</taxon>
        <taxon>Spiralia</taxon>
        <taxon>Gnathifera</taxon>
        <taxon>Rotifera</taxon>
        <taxon>Eurotatoria</taxon>
        <taxon>Bdelloidea</taxon>
        <taxon>Philodinida</taxon>
        <taxon>Philodinidae</taxon>
        <taxon>Didymodactylos</taxon>
    </lineage>
</organism>
<feature type="compositionally biased region" description="Polar residues" evidence="2">
    <location>
        <begin position="215"/>
        <end position="228"/>
    </location>
</feature>
<evidence type="ECO:0000259" key="3">
    <source>
        <dbReference type="Pfam" id="PF03732"/>
    </source>
</evidence>
<keyword evidence="1" id="KW-0511">Multifunctional enzyme</keyword>
<evidence type="ECO:0000313" key="5">
    <source>
        <dbReference type="EMBL" id="CAF1372875.1"/>
    </source>
</evidence>
<name>A0A815ISM2_9BILA</name>
<sequence length="773" mass="88356">DSPLDSLSEIETVMTATTMSGPTLITSALKIEQFSGANAQDPENWVSDLNDAFDGGDTKEDRRRKLLPSYLGGNAEAWYRQNQEDLADRNWSEIQQELIKQFTTALAKPTAFNELVNRRQGVKETVDTYYYLVLTLCAKFNPKMSVEDKLMHLQRGLRQSFKQAVAMALPKTYERTTVSEITTTTQITGQEGLGEDEEVNYVSTRPRNHKRNQEYPLQSCSTRNNSHSSFRDRGNQQGHSYRGGYYNNPSANRSFHPQQDSSWLQKRSSGLSRSHQFNRPESNLQGSQNYYLCDQPGHLARAYIDGIQTQIVAHVSNELTPTDLLLGGDWCDKRNVDISFRCHHVIFEDEQRRIHSVPFIENPISPDKHLVRIDQDIVIETYSACYIECGTTAPDCIAAIFYPNPRLRDKSLLILPYIIVQIEKGKLTISAANLTNKTRTIFNGTSLGILTLAAEDQRFNINVSNHIEKTPPDPLVESEFAALVKHIPQPHRTKLLDILNKHVKIFDPNEPLIINQDLPRHQIDTGYHRPEVSRPYHVGFKEREVQCEQVKQMLNDNIIRELNSPWASPVVIVKKKDGSPRFCVDYRRLNNVTIKDRYPMPRVDDIFDRLSGSRYFTTLDCRQEHVKEIQDFACPTTIKGVRSFLGMASYYRKFNKNFASIAAPLHQLMGATKSSKERPRRASHNTSTIVWRPEHQERETLKEKLINPPVLAFPTTNGIFKLNLYTDASKYGIGAILRQQQPDGEKVIAYLSRRLSIPEKKYSTSEHECLAVV</sequence>
<dbReference type="PANTHER" id="PTHR37984">
    <property type="entry name" value="PROTEIN CBG26694"/>
    <property type="match status" value="1"/>
</dbReference>
<dbReference type="InterPro" id="IPR050951">
    <property type="entry name" value="Retrovirus_Pol_polyprotein"/>
</dbReference>
<feature type="region of interest" description="Disordered" evidence="2">
    <location>
        <begin position="204"/>
        <end position="282"/>
    </location>
</feature>
<evidence type="ECO:0000313" key="6">
    <source>
        <dbReference type="EMBL" id="CAF4260816.1"/>
    </source>
</evidence>
<dbReference type="AlphaFoldDB" id="A0A815ISM2"/>
<feature type="non-terminal residue" evidence="5">
    <location>
        <position position="1"/>
    </location>
</feature>
<dbReference type="InterPro" id="IPR005162">
    <property type="entry name" value="Retrotrans_gag_dom"/>
</dbReference>
<dbReference type="Proteomes" id="UP000663829">
    <property type="component" value="Unassembled WGS sequence"/>
</dbReference>
<dbReference type="EMBL" id="CAJNOQ010016010">
    <property type="protein sequence ID" value="CAF1372875.1"/>
    <property type="molecule type" value="Genomic_DNA"/>
</dbReference>
<dbReference type="InterPro" id="IPR043128">
    <property type="entry name" value="Rev_trsase/Diguanyl_cyclase"/>
</dbReference>
<accession>A0A815ISM2</accession>
<feature type="domain" description="Reverse transcriptase/retrotransposon-derived protein RNase H-like" evidence="4">
    <location>
        <begin position="691"/>
        <end position="773"/>
    </location>
</feature>
<evidence type="ECO:0008006" key="8">
    <source>
        <dbReference type="Google" id="ProtNLM"/>
    </source>
</evidence>
<evidence type="ECO:0000256" key="2">
    <source>
        <dbReference type="SAM" id="MobiDB-lite"/>
    </source>
</evidence>
<dbReference type="PANTHER" id="PTHR37984:SF5">
    <property type="entry name" value="PROTEIN NYNRIN-LIKE"/>
    <property type="match status" value="1"/>
</dbReference>
<dbReference type="Proteomes" id="UP000681722">
    <property type="component" value="Unassembled WGS sequence"/>
</dbReference>
<dbReference type="Gene3D" id="3.10.10.10">
    <property type="entry name" value="HIV Type 1 Reverse Transcriptase, subunit A, domain 1"/>
    <property type="match status" value="1"/>
</dbReference>
<dbReference type="CDD" id="cd01647">
    <property type="entry name" value="RT_LTR"/>
    <property type="match status" value="1"/>
</dbReference>
<keyword evidence="7" id="KW-1185">Reference proteome</keyword>
<feature type="domain" description="Retrotransposon gag" evidence="3">
    <location>
        <begin position="66"/>
        <end position="159"/>
    </location>
</feature>
<evidence type="ECO:0000259" key="4">
    <source>
        <dbReference type="Pfam" id="PF17919"/>
    </source>
</evidence>
<evidence type="ECO:0000313" key="7">
    <source>
        <dbReference type="Proteomes" id="UP000663829"/>
    </source>
</evidence>
<protein>
    <recommendedName>
        <fullName evidence="8">Reverse transcriptase/retrotransposon-derived protein RNase H-like domain-containing protein</fullName>
    </recommendedName>
</protein>
<proteinExistence type="predicted"/>
<dbReference type="InterPro" id="IPR041577">
    <property type="entry name" value="RT_RNaseH_2"/>
</dbReference>
<reference evidence="5" key="1">
    <citation type="submission" date="2021-02" db="EMBL/GenBank/DDBJ databases">
        <authorList>
            <person name="Nowell W R."/>
        </authorList>
    </citation>
    <scope>NUCLEOTIDE SEQUENCE</scope>
</reference>
<evidence type="ECO:0000256" key="1">
    <source>
        <dbReference type="ARBA" id="ARBA00023268"/>
    </source>
</evidence>